<dbReference type="PANTHER" id="PTHR46705:SF12">
    <property type="entry name" value="DOMAIN OF UNKNOWN FUNCTION DB DOMAIN-CONTAINING PROTEIN"/>
    <property type="match status" value="1"/>
</dbReference>
<dbReference type="PANTHER" id="PTHR46705">
    <property type="entry name" value="PROTEIN CBG09805"/>
    <property type="match status" value="1"/>
</dbReference>
<dbReference type="EMBL" id="KI659362">
    <property type="protein sequence ID" value="ETN79691.1"/>
    <property type="molecule type" value="Genomic_DNA"/>
</dbReference>
<name>W2TES2_NECAM</name>
<feature type="non-terminal residue" evidence="2">
    <location>
        <position position="1"/>
    </location>
</feature>
<dbReference type="Proteomes" id="UP000053676">
    <property type="component" value="Unassembled WGS sequence"/>
</dbReference>
<reference evidence="3" key="1">
    <citation type="journal article" date="2014" name="Nat. Genet.">
        <title>Genome of the human hookworm Necator americanus.</title>
        <authorList>
            <person name="Tang Y.T."/>
            <person name="Gao X."/>
            <person name="Rosa B.A."/>
            <person name="Abubucker S."/>
            <person name="Hallsworth-Pepin K."/>
            <person name="Martin J."/>
            <person name="Tyagi R."/>
            <person name="Heizer E."/>
            <person name="Zhang X."/>
            <person name="Bhonagiri-Palsikar V."/>
            <person name="Minx P."/>
            <person name="Warren W.C."/>
            <person name="Wang Q."/>
            <person name="Zhan B."/>
            <person name="Hotez P.J."/>
            <person name="Sternberg P.W."/>
            <person name="Dougall A."/>
            <person name="Gaze S.T."/>
            <person name="Mulvenna J."/>
            <person name="Sotillo J."/>
            <person name="Ranganathan S."/>
            <person name="Rabelo E.M."/>
            <person name="Wilson R.K."/>
            <person name="Felgner P.L."/>
            <person name="Bethony J."/>
            <person name="Hawdon J.M."/>
            <person name="Gasser R.B."/>
            <person name="Loukas A."/>
            <person name="Mitreva M."/>
        </authorList>
    </citation>
    <scope>NUCLEOTIDE SEQUENCE [LARGE SCALE GENOMIC DNA]</scope>
</reference>
<protein>
    <submittedName>
        <fullName evidence="2">DB module</fullName>
    </submittedName>
</protein>
<evidence type="ECO:0000313" key="2">
    <source>
        <dbReference type="EMBL" id="ETN79691.1"/>
    </source>
</evidence>
<gene>
    <name evidence="2" type="ORF">NECAME_09651</name>
</gene>
<keyword evidence="3" id="KW-1185">Reference proteome</keyword>
<organism evidence="2 3">
    <name type="scientific">Necator americanus</name>
    <name type="common">Human hookworm</name>
    <dbReference type="NCBI Taxonomy" id="51031"/>
    <lineage>
        <taxon>Eukaryota</taxon>
        <taxon>Metazoa</taxon>
        <taxon>Ecdysozoa</taxon>
        <taxon>Nematoda</taxon>
        <taxon>Chromadorea</taxon>
        <taxon>Rhabditida</taxon>
        <taxon>Rhabditina</taxon>
        <taxon>Rhabditomorpha</taxon>
        <taxon>Strongyloidea</taxon>
        <taxon>Ancylostomatidae</taxon>
        <taxon>Bunostominae</taxon>
        <taxon>Necator</taxon>
    </lineage>
</organism>
<dbReference type="Pfam" id="PF01682">
    <property type="entry name" value="DB"/>
    <property type="match status" value="1"/>
</dbReference>
<dbReference type="STRING" id="51031.W2TES2"/>
<feature type="domain" description="Domain of unknown function DB" evidence="1">
    <location>
        <begin position="9"/>
        <end position="72"/>
    </location>
</feature>
<proteinExistence type="predicted"/>
<evidence type="ECO:0000259" key="1">
    <source>
        <dbReference type="Pfam" id="PF01682"/>
    </source>
</evidence>
<dbReference type="KEGG" id="nai:NECAME_09651"/>
<sequence>VVPFIAECAPKGNTVPHVWDCLSSRHDHTECCKRQGVIPHCLPYCKANGPVPTDMLRYGVCIGEFEKYRVCFRTYLKHHPSMLLLLLLIPSTIAQWDWTPFAGLQQQQQSAAVQQPWHRPAAFGAPQQQTVLSRTQAIYGIPGQRNANQKLRTCCRALKGADIECRRRYCDFNALRPEMVFF</sequence>
<accession>W2TES2</accession>
<evidence type="ECO:0000313" key="3">
    <source>
        <dbReference type="Proteomes" id="UP000053676"/>
    </source>
</evidence>
<dbReference type="AlphaFoldDB" id="W2TES2"/>
<dbReference type="InterPro" id="IPR002602">
    <property type="entry name" value="DB"/>
</dbReference>
<dbReference type="OrthoDB" id="5843172at2759"/>